<dbReference type="Proteomes" id="UP001157134">
    <property type="component" value="Unassembled WGS sequence"/>
</dbReference>
<keyword evidence="1" id="KW-0472">Membrane</keyword>
<keyword evidence="4" id="KW-1185">Reference proteome</keyword>
<dbReference type="PANTHER" id="PTHR40547">
    <property type="entry name" value="SLL0298 PROTEIN"/>
    <property type="match status" value="1"/>
</dbReference>
<evidence type="ECO:0000313" key="3">
    <source>
        <dbReference type="EMBL" id="GLX86716.1"/>
    </source>
</evidence>
<evidence type="ECO:0000313" key="4">
    <source>
        <dbReference type="Proteomes" id="UP001157134"/>
    </source>
</evidence>
<keyword evidence="1" id="KW-1133">Transmembrane helix</keyword>
<proteinExistence type="predicted"/>
<gene>
    <name evidence="3" type="ORF">tloyanaT_29690</name>
</gene>
<dbReference type="RefSeq" id="WP_284300022.1">
    <property type="nucleotide sequence ID" value="NZ_BSSV01000007.1"/>
</dbReference>
<evidence type="ECO:0000259" key="2">
    <source>
        <dbReference type="Pfam" id="PF09835"/>
    </source>
</evidence>
<dbReference type="PANTHER" id="PTHR40547:SF1">
    <property type="entry name" value="SLL0298 PROTEIN"/>
    <property type="match status" value="1"/>
</dbReference>
<feature type="domain" description="DUF2062" evidence="2">
    <location>
        <begin position="23"/>
        <end position="164"/>
    </location>
</feature>
<dbReference type="GO" id="GO:0005524">
    <property type="term" value="F:ATP binding"/>
    <property type="evidence" value="ECO:0007669"/>
    <property type="project" value="UniProtKB-KW"/>
</dbReference>
<dbReference type="EMBL" id="BSSV01000007">
    <property type="protein sequence ID" value="GLX86716.1"/>
    <property type="molecule type" value="Genomic_DNA"/>
</dbReference>
<keyword evidence="1" id="KW-0812">Transmembrane</keyword>
<keyword evidence="3" id="KW-0547">Nucleotide-binding</keyword>
<comment type="caution">
    <text evidence="3">The sequence shown here is derived from an EMBL/GenBank/DDBJ whole genome shotgun (WGS) entry which is preliminary data.</text>
</comment>
<protein>
    <submittedName>
        <fullName evidence="3">ATP-binding protein</fullName>
    </submittedName>
</protein>
<feature type="transmembrane region" description="Helical" evidence="1">
    <location>
        <begin position="128"/>
        <end position="151"/>
    </location>
</feature>
<accession>A0ABQ6HIF0</accession>
<reference evidence="3 4" key="1">
    <citation type="submission" date="2023-03" db="EMBL/GenBank/DDBJ databases">
        <title>Thalassotalea loyana LMG 22536T draft genome sequence.</title>
        <authorList>
            <person name="Sawabe T."/>
        </authorList>
    </citation>
    <scope>NUCLEOTIDE SEQUENCE [LARGE SCALE GENOMIC DNA]</scope>
    <source>
        <strain evidence="3 4">LMG 22536</strain>
    </source>
</reference>
<name>A0ABQ6HIF0_9GAMM</name>
<feature type="transmembrane region" description="Helical" evidence="1">
    <location>
        <begin position="92"/>
        <end position="108"/>
    </location>
</feature>
<organism evidence="3 4">
    <name type="scientific">Thalassotalea loyana</name>
    <dbReference type="NCBI Taxonomy" id="280483"/>
    <lineage>
        <taxon>Bacteria</taxon>
        <taxon>Pseudomonadati</taxon>
        <taxon>Pseudomonadota</taxon>
        <taxon>Gammaproteobacteria</taxon>
        <taxon>Alteromonadales</taxon>
        <taxon>Colwelliaceae</taxon>
        <taxon>Thalassotalea</taxon>
    </lineage>
</organism>
<dbReference type="Pfam" id="PF09835">
    <property type="entry name" value="DUF2062"/>
    <property type="match status" value="1"/>
</dbReference>
<sequence>MPKKTIKRFMPDHNTIRNNKHLQVFGDFLHNPNLWHLNRRSVARAFAIGLFFAFIPVPFQMILAAGTAIIVHANLPLSVAIVWITNPITMPAIFYACYVVGAVIMNAPKQEFKFEASWQWVIDSLSTIGPAFLVGCGVLAIVFSIIGYFGIHGLWRYSVAKEWKKRQDARR</sequence>
<dbReference type="InterPro" id="IPR018639">
    <property type="entry name" value="DUF2062"/>
</dbReference>
<evidence type="ECO:0000256" key="1">
    <source>
        <dbReference type="SAM" id="Phobius"/>
    </source>
</evidence>
<keyword evidence="3" id="KW-0067">ATP-binding</keyword>